<evidence type="ECO:0000256" key="5">
    <source>
        <dbReference type="ARBA" id="ARBA00022622"/>
    </source>
</evidence>
<evidence type="ECO:0000256" key="7">
    <source>
        <dbReference type="ARBA" id="ARBA00023157"/>
    </source>
</evidence>
<evidence type="ECO:0000256" key="11">
    <source>
        <dbReference type="SAM" id="Phobius"/>
    </source>
</evidence>
<dbReference type="EMBL" id="CAJPDR010000223">
    <property type="protein sequence ID" value="CAF9927013.1"/>
    <property type="molecule type" value="Genomic_DNA"/>
</dbReference>
<keyword evidence="6" id="KW-0732">Signal</keyword>
<feature type="compositionally biased region" description="Polar residues" evidence="10">
    <location>
        <begin position="667"/>
        <end position="695"/>
    </location>
</feature>
<evidence type="ECO:0000256" key="1">
    <source>
        <dbReference type="ARBA" id="ARBA00004589"/>
    </source>
</evidence>
<feature type="region of interest" description="Disordered" evidence="10">
    <location>
        <begin position="490"/>
        <end position="567"/>
    </location>
</feature>
<feature type="binding site" description="axial binding residue" evidence="9">
    <location>
        <position position="38"/>
    </location>
    <ligand>
        <name>heme</name>
        <dbReference type="ChEBI" id="CHEBI:30413"/>
    </ligand>
    <ligandPart>
        <name>Fe</name>
        <dbReference type="ChEBI" id="CHEBI:18248"/>
    </ligandPart>
</feature>
<dbReference type="AlphaFoldDB" id="A0A8H3FSH7"/>
<gene>
    <name evidence="13" type="ORF">ALECFALPRED_003602</name>
</gene>
<proteinExistence type="inferred from homology"/>
<dbReference type="Proteomes" id="UP000664203">
    <property type="component" value="Unassembled WGS sequence"/>
</dbReference>
<evidence type="ECO:0000259" key="12">
    <source>
        <dbReference type="PROSITE" id="PS52012"/>
    </source>
</evidence>
<dbReference type="GO" id="GO:0046872">
    <property type="term" value="F:metal ion binding"/>
    <property type="evidence" value="ECO:0007669"/>
    <property type="project" value="UniProtKB-UniRule"/>
</dbReference>
<dbReference type="GO" id="GO:0005576">
    <property type="term" value="C:extracellular region"/>
    <property type="evidence" value="ECO:0007669"/>
    <property type="project" value="UniProtKB-SubCell"/>
</dbReference>
<keyword evidence="14" id="KW-1185">Reference proteome</keyword>
<keyword evidence="11" id="KW-0812">Transmembrane</keyword>
<feature type="compositionally biased region" description="Low complexity" evidence="10">
    <location>
        <begin position="178"/>
        <end position="206"/>
    </location>
</feature>
<protein>
    <recommendedName>
        <fullName evidence="12">CFEM domain-containing protein</fullName>
    </recommendedName>
</protein>
<evidence type="ECO:0000256" key="6">
    <source>
        <dbReference type="ARBA" id="ARBA00022729"/>
    </source>
</evidence>
<feature type="region of interest" description="Disordered" evidence="10">
    <location>
        <begin position="666"/>
        <end position="695"/>
    </location>
</feature>
<dbReference type="InterPro" id="IPR008427">
    <property type="entry name" value="Extracellular_membr_CFEM_dom"/>
</dbReference>
<keyword evidence="9" id="KW-0408">Iron</keyword>
<keyword evidence="11" id="KW-0472">Membrane</keyword>
<keyword evidence="5" id="KW-0336">GPI-anchor</keyword>
<reference evidence="13" key="1">
    <citation type="submission" date="2021-03" db="EMBL/GenBank/DDBJ databases">
        <authorList>
            <person name="Tagirdzhanova G."/>
        </authorList>
    </citation>
    <scope>NUCLEOTIDE SEQUENCE</scope>
</reference>
<evidence type="ECO:0000256" key="8">
    <source>
        <dbReference type="ARBA" id="ARBA00023288"/>
    </source>
</evidence>
<keyword evidence="5" id="KW-0325">Glycoprotein</keyword>
<comment type="caution">
    <text evidence="9">Lacks conserved residue(s) required for the propagation of feature annotation.</text>
</comment>
<feature type="compositionally biased region" description="Polar residues" evidence="10">
    <location>
        <begin position="163"/>
        <end position="174"/>
    </location>
</feature>
<keyword evidence="4" id="KW-0964">Secreted</keyword>
<evidence type="ECO:0000313" key="13">
    <source>
        <dbReference type="EMBL" id="CAF9927013.1"/>
    </source>
</evidence>
<keyword evidence="8" id="KW-0449">Lipoprotein</keyword>
<feature type="transmembrane region" description="Helical" evidence="11">
    <location>
        <begin position="227"/>
        <end position="251"/>
    </location>
</feature>
<evidence type="ECO:0000256" key="4">
    <source>
        <dbReference type="ARBA" id="ARBA00022525"/>
    </source>
</evidence>
<evidence type="ECO:0000313" key="14">
    <source>
        <dbReference type="Proteomes" id="UP000664203"/>
    </source>
</evidence>
<keyword evidence="9" id="KW-0479">Metal-binding</keyword>
<keyword evidence="7" id="KW-1015">Disulfide bond</keyword>
<feature type="compositionally biased region" description="Low complexity" evidence="10">
    <location>
        <begin position="150"/>
        <end position="162"/>
    </location>
</feature>
<sequence length="695" mass="73492">MVSLTPILAQVIPTCAQGCLQSFIASNFPSSSCGTFPDFSCLCVSSSASGLTIGEGGLECLFSECADYDLDNSIPIDIYEVCMHVPGAKPNTHSTLTATSTTVASATGGVRATPTNDNNSSYNSDSVSVFPGASSAAFGTNTVIATATGSSSPFPRSASSLPHTRTTKATSSGVGLNATPTTTLTPSISISTSTSTSSTSSAPAATSSSVTVATAAAANPVLTKPQIAGVTVGGVGAAAIAFGLCFLILCLRRKHSKRHSGWSFGGDKIIDSQETTPDMAAIGGGNFEHHPQPSSPPAVVAAPPLRRELRIVTPATSSDDGWNRYQRSMNPEEEVALAVHPPPPKSSNHSPIDPVTPASYRTSSQLLPDKPTYSLFPPPLRVTPRNSSAPAGLRPSGPTVPRQGNSPTYAKYSPRFPSNMDTSQARLQPGSGRQRSLSDPFYDDFSRSPPPNVYQYMQASRPRSPGSSRPVPNLYPGAWITPNGVVRKPVPALQSPSARGLRPAPSRTQQPNLPRSYPPPPPIEHHYLAAIERSHSRQDPRRKQSSSSSKFTRFSNGSETSFEDEDEVPAARKFLSPVAEFPALKSPPRSEITYPSIPISAAESPTRPPAKRAPARPEVPTRSDSLLTKRLGEEKAREIAGRLQGTHLGASEDVRNTAKWKILVSPGLSNLESSGSPQSARNNERTLPTNMSPRR</sequence>
<keyword evidence="11" id="KW-1133">Transmembrane helix</keyword>
<comment type="subcellular location">
    <subcellularLocation>
        <location evidence="1">Membrane</location>
        <topology evidence="1">Lipid-anchor</topology>
        <topology evidence="1">GPI-anchor</topology>
    </subcellularLocation>
    <subcellularLocation>
        <location evidence="2">Secreted</location>
    </subcellularLocation>
</comment>
<feature type="compositionally biased region" description="Low complexity" evidence="10">
    <location>
        <begin position="460"/>
        <end position="470"/>
    </location>
</feature>
<organism evidence="13 14">
    <name type="scientific">Alectoria fallacina</name>
    <dbReference type="NCBI Taxonomy" id="1903189"/>
    <lineage>
        <taxon>Eukaryota</taxon>
        <taxon>Fungi</taxon>
        <taxon>Dikarya</taxon>
        <taxon>Ascomycota</taxon>
        <taxon>Pezizomycotina</taxon>
        <taxon>Lecanoromycetes</taxon>
        <taxon>OSLEUM clade</taxon>
        <taxon>Lecanoromycetidae</taxon>
        <taxon>Lecanorales</taxon>
        <taxon>Lecanorineae</taxon>
        <taxon>Parmeliaceae</taxon>
        <taxon>Alectoria</taxon>
    </lineage>
</organism>
<feature type="region of interest" description="Disordered" evidence="10">
    <location>
        <begin position="149"/>
        <end position="206"/>
    </location>
</feature>
<comment type="caution">
    <text evidence="13">The sequence shown here is derived from an EMBL/GenBank/DDBJ whole genome shotgun (WGS) entry which is preliminary data.</text>
</comment>
<evidence type="ECO:0000256" key="10">
    <source>
        <dbReference type="SAM" id="MobiDB-lite"/>
    </source>
</evidence>
<feature type="compositionally biased region" description="Polar residues" evidence="10">
    <location>
        <begin position="419"/>
        <end position="437"/>
    </location>
</feature>
<feature type="region of interest" description="Disordered" evidence="10">
    <location>
        <begin position="599"/>
        <end position="632"/>
    </location>
</feature>
<evidence type="ECO:0000256" key="3">
    <source>
        <dbReference type="ARBA" id="ARBA00010031"/>
    </source>
</evidence>
<evidence type="ECO:0000256" key="9">
    <source>
        <dbReference type="PROSITE-ProRule" id="PRU01356"/>
    </source>
</evidence>
<dbReference type="PROSITE" id="PS52012">
    <property type="entry name" value="CFEM"/>
    <property type="match status" value="1"/>
</dbReference>
<dbReference type="GO" id="GO:0098552">
    <property type="term" value="C:side of membrane"/>
    <property type="evidence" value="ECO:0007669"/>
    <property type="project" value="UniProtKB-KW"/>
</dbReference>
<keyword evidence="9" id="KW-0349">Heme</keyword>
<feature type="domain" description="CFEM" evidence="12">
    <location>
        <begin position="1"/>
        <end position="109"/>
    </location>
</feature>
<feature type="region of interest" description="Disordered" evidence="10">
    <location>
        <begin position="334"/>
        <end position="470"/>
    </location>
</feature>
<feature type="compositionally biased region" description="Basic and acidic residues" evidence="10">
    <location>
        <begin position="523"/>
        <end position="542"/>
    </location>
</feature>
<name>A0A8H3FSH7_9LECA</name>
<feature type="compositionally biased region" description="Low complexity" evidence="10">
    <location>
        <begin position="545"/>
        <end position="555"/>
    </location>
</feature>
<dbReference type="OrthoDB" id="3946741at2759"/>
<accession>A0A8H3FSH7</accession>
<comment type="similarity">
    <text evidence="3">Belongs to the RBT5 family.</text>
</comment>
<evidence type="ECO:0000256" key="2">
    <source>
        <dbReference type="ARBA" id="ARBA00004613"/>
    </source>
</evidence>